<dbReference type="PANTHER" id="PTHR43267">
    <property type="entry name" value="TRNA THREONYLCARBAMOYLADENOSINE DEHYDRATASE"/>
    <property type="match status" value="1"/>
</dbReference>
<sequence>MINLKNSDELIRKYKKVSVAVLGLGGLGSNIAMMLVRSGIDRLIIYDFDNVELSNLNRQNYYINDVGNSKVKATSLILKNINPNIKIIGEKLKLSLSNFERYLSKADIIVEAFDSPICKAELANWVLGETDKILISASGMAGFGDSNDILTKKKSERFYISGDFVSDSNIFPELLSARVMMTASHEANNVMNIIKNNI</sequence>
<evidence type="ECO:0000313" key="3">
    <source>
        <dbReference type="EMBL" id="BEP29607.1"/>
    </source>
</evidence>
<dbReference type="InterPro" id="IPR045886">
    <property type="entry name" value="ThiF/MoeB/HesA"/>
</dbReference>
<feature type="transmembrane region" description="Helical" evidence="1">
    <location>
        <begin position="17"/>
        <end position="36"/>
    </location>
</feature>
<dbReference type="PROSITE" id="PS00065">
    <property type="entry name" value="D_2_HYDROXYACID_DH_1"/>
    <property type="match status" value="1"/>
</dbReference>
<dbReference type="AlphaFoldDB" id="A0AAU9ECC8"/>
<keyword evidence="1" id="KW-1133">Transmembrane helix</keyword>
<accession>A0AAU9ECC8</accession>
<dbReference type="GO" id="GO:0061504">
    <property type="term" value="P:cyclic threonylcarbamoyladenosine biosynthetic process"/>
    <property type="evidence" value="ECO:0007669"/>
    <property type="project" value="TreeGrafter"/>
</dbReference>
<dbReference type="PANTHER" id="PTHR43267:SF3">
    <property type="entry name" value="THIF PROTEIN"/>
    <property type="match status" value="1"/>
</dbReference>
<reference evidence="3 4" key="1">
    <citation type="submission" date="2023-08" db="EMBL/GenBank/DDBJ databases">
        <title>Helicovermis profunda gen. nov., sp. nov., a novel mesophilic, fermentative bacterium within the Bacillota from a deep-sea hydrothermal vent chimney.</title>
        <authorList>
            <person name="Miyazaki U."/>
            <person name="Mizutani D."/>
            <person name="Hashimoto Y."/>
            <person name="Tame A."/>
            <person name="Sawayama S."/>
            <person name="Miyazaki J."/>
            <person name="Takai K."/>
            <person name="Nakagawa S."/>
        </authorList>
    </citation>
    <scope>NUCLEOTIDE SEQUENCE [LARGE SCALE GENOMIC DNA]</scope>
    <source>
        <strain evidence="3 4">S502</strain>
    </source>
</reference>
<dbReference type="GO" id="GO:0008641">
    <property type="term" value="F:ubiquitin-like modifier activating enzyme activity"/>
    <property type="evidence" value="ECO:0007669"/>
    <property type="project" value="InterPro"/>
</dbReference>
<keyword evidence="4" id="KW-1185">Reference proteome</keyword>
<dbReference type="InterPro" id="IPR035985">
    <property type="entry name" value="Ubiquitin-activating_enz"/>
</dbReference>
<evidence type="ECO:0000256" key="1">
    <source>
        <dbReference type="SAM" id="Phobius"/>
    </source>
</evidence>
<organism evidence="3 4">
    <name type="scientific">Helicovermis profundi</name>
    <dbReference type="NCBI Taxonomy" id="3065157"/>
    <lineage>
        <taxon>Bacteria</taxon>
        <taxon>Bacillati</taxon>
        <taxon>Bacillota</taxon>
        <taxon>Clostridia</taxon>
        <taxon>Helicovermis</taxon>
    </lineage>
</organism>
<gene>
    <name evidence="3" type="ORF">HLPR_19380</name>
</gene>
<dbReference type="Proteomes" id="UP001321786">
    <property type="component" value="Chromosome"/>
</dbReference>
<dbReference type="NCBIfam" id="NF006395">
    <property type="entry name" value="PRK08644.1"/>
    <property type="match status" value="1"/>
</dbReference>
<dbReference type="SUPFAM" id="SSF69572">
    <property type="entry name" value="Activating enzymes of the ubiquitin-like proteins"/>
    <property type="match status" value="1"/>
</dbReference>
<evidence type="ECO:0000259" key="2">
    <source>
        <dbReference type="Pfam" id="PF00899"/>
    </source>
</evidence>
<name>A0AAU9ECC8_9FIRM</name>
<dbReference type="InterPro" id="IPR029752">
    <property type="entry name" value="D-isomer_DH_CS1"/>
</dbReference>
<dbReference type="Pfam" id="PF00899">
    <property type="entry name" value="ThiF"/>
    <property type="match status" value="1"/>
</dbReference>
<dbReference type="InterPro" id="IPR000594">
    <property type="entry name" value="ThiF_NAD_FAD-bd"/>
</dbReference>
<dbReference type="RefSeq" id="WP_338535233.1">
    <property type="nucleotide sequence ID" value="NZ_AP028654.1"/>
</dbReference>
<dbReference type="NCBIfam" id="TIGR02354">
    <property type="entry name" value="thiF_fam2"/>
    <property type="match status" value="1"/>
</dbReference>
<proteinExistence type="predicted"/>
<keyword evidence="1" id="KW-0472">Membrane</keyword>
<dbReference type="EMBL" id="AP028654">
    <property type="protein sequence ID" value="BEP29607.1"/>
    <property type="molecule type" value="Genomic_DNA"/>
</dbReference>
<keyword evidence="1" id="KW-0812">Transmembrane</keyword>
<evidence type="ECO:0000313" key="4">
    <source>
        <dbReference type="Proteomes" id="UP001321786"/>
    </source>
</evidence>
<feature type="domain" description="THIF-type NAD/FAD binding fold" evidence="2">
    <location>
        <begin position="8"/>
        <end position="149"/>
    </location>
</feature>
<dbReference type="KEGG" id="hprf:HLPR_19380"/>
<dbReference type="Gene3D" id="3.40.50.720">
    <property type="entry name" value="NAD(P)-binding Rossmann-like Domain"/>
    <property type="match status" value="1"/>
</dbReference>
<protein>
    <recommendedName>
        <fullName evidence="2">THIF-type NAD/FAD binding fold domain-containing protein</fullName>
    </recommendedName>
</protein>
<dbReference type="GO" id="GO:0061503">
    <property type="term" value="F:tRNA threonylcarbamoyladenosine dehydratase"/>
    <property type="evidence" value="ECO:0007669"/>
    <property type="project" value="TreeGrafter"/>
</dbReference>
<dbReference type="InterPro" id="IPR012729">
    <property type="entry name" value="ThiF_fam2"/>
</dbReference>